<reference evidence="8" key="1">
    <citation type="journal article" date="2019" name="Int. J. Syst. Evol. Microbiol.">
        <title>The Global Catalogue of Microorganisms (GCM) 10K type strain sequencing project: providing services to taxonomists for standard genome sequencing and annotation.</title>
        <authorList>
            <consortium name="The Broad Institute Genomics Platform"/>
            <consortium name="The Broad Institute Genome Sequencing Center for Infectious Disease"/>
            <person name="Wu L."/>
            <person name="Ma J."/>
        </authorList>
    </citation>
    <scope>NUCLEOTIDE SEQUENCE [LARGE SCALE GENOMIC DNA]</scope>
    <source>
        <strain evidence="8">CGMCC 4.7330</strain>
    </source>
</reference>
<comment type="similarity">
    <text evidence="2 6">Belongs to the UPF0677 family.</text>
</comment>
<dbReference type="EC" id="2.1.1.-" evidence="6"/>
<dbReference type="RefSeq" id="WP_378610696.1">
    <property type="nucleotide sequence ID" value="NZ_JBHSAX010000003.1"/>
</dbReference>
<evidence type="ECO:0000313" key="8">
    <source>
        <dbReference type="Proteomes" id="UP001595696"/>
    </source>
</evidence>
<keyword evidence="8" id="KW-1185">Reference proteome</keyword>
<keyword evidence="3 6" id="KW-0489">Methyltransferase</keyword>
<name>A0ABV8DLL8_9NOCA</name>
<dbReference type="PANTHER" id="PTHR43619">
    <property type="entry name" value="S-ADENOSYL-L-METHIONINE-DEPENDENT METHYLTRANSFERASE YKTD-RELATED"/>
    <property type="match status" value="1"/>
</dbReference>
<dbReference type="GO" id="GO:0032259">
    <property type="term" value="P:methylation"/>
    <property type="evidence" value="ECO:0007669"/>
    <property type="project" value="UniProtKB-KW"/>
</dbReference>
<dbReference type="Proteomes" id="UP001595696">
    <property type="component" value="Unassembled WGS sequence"/>
</dbReference>
<dbReference type="InterPro" id="IPR007213">
    <property type="entry name" value="Ppm1/Ppm2/Tcmp"/>
</dbReference>
<keyword evidence="5 6" id="KW-0949">S-adenosyl-L-methionine</keyword>
<comment type="caution">
    <text evidence="7">The sequence shown here is derived from an EMBL/GenBank/DDBJ whole genome shotgun (WGS) entry which is preliminary data.</text>
</comment>
<keyword evidence="4" id="KW-0808">Transferase</keyword>
<organism evidence="7 8">
    <name type="scientific">Nocardia jiangsuensis</name>
    <dbReference type="NCBI Taxonomy" id="1691563"/>
    <lineage>
        <taxon>Bacteria</taxon>
        <taxon>Bacillati</taxon>
        <taxon>Actinomycetota</taxon>
        <taxon>Actinomycetes</taxon>
        <taxon>Mycobacteriales</taxon>
        <taxon>Nocardiaceae</taxon>
        <taxon>Nocardia</taxon>
    </lineage>
</organism>
<evidence type="ECO:0000256" key="2">
    <source>
        <dbReference type="ARBA" id="ARBA00008138"/>
    </source>
</evidence>
<evidence type="ECO:0000256" key="1">
    <source>
        <dbReference type="ARBA" id="ARBA00003907"/>
    </source>
</evidence>
<evidence type="ECO:0000256" key="3">
    <source>
        <dbReference type="ARBA" id="ARBA00022603"/>
    </source>
</evidence>
<dbReference type="InterPro" id="IPR011610">
    <property type="entry name" value="SAM_mthyl_Trfase_ML2640-like"/>
</dbReference>
<proteinExistence type="inferred from homology"/>
<dbReference type="Gene3D" id="3.40.50.150">
    <property type="entry name" value="Vaccinia Virus protein VP39"/>
    <property type="match status" value="1"/>
</dbReference>
<evidence type="ECO:0000256" key="5">
    <source>
        <dbReference type="ARBA" id="ARBA00022691"/>
    </source>
</evidence>
<dbReference type="InterPro" id="IPR029063">
    <property type="entry name" value="SAM-dependent_MTases_sf"/>
</dbReference>
<protein>
    <recommendedName>
        <fullName evidence="6">S-adenosyl-L-methionine-dependent methyltransferase</fullName>
        <ecNumber evidence="6">2.1.1.-</ecNumber>
    </recommendedName>
</protein>
<evidence type="ECO:0000256" key="6">
    <source>
        <dbReference type="RuleBase" id="RU362030"/>
    </source>
</evidence>
<evidence type="ECO:0000313" key="7">
    <source>
        <dbReference type="EMBL" id="MFC3960930.1"/>
    </source>
</evidence>
<gene>
    <name evidence="7" type="ORF">ACFO0B_02880</name>
</gene>
<dbReference type="Pfam" id="PF04072">
    <property type="entry name" value="LCM"/>
    <property type="match status" value="1"/>
</dbReference>
<accession>A0ABV8DLL8</accession>
<dbReference type="SUPFAM" id="SSF53335">
    <property type="entry name" value="S-adenosyl-L-methionine-dependent methyltransferases"/>
    <property type="match status" value="1"/>
</dbReference>
<sequence length="272" mass="29269">METGQPSRTALAVAAARAEHQTLDDPRIFTDPFASRIIGDGAPAGEFDGGDPEVARVRRLVIAARSRFADDRVAAAIARGTRQVVILGAGLDTSAYRNPHPEVRYFEVDHPDTQSWKRNRLREAGIEPPPALTFAPVDFERSTLAAGLAAAGLDRTAEAIFVWLGVVVYLTRGSIDDTIGYIAGQRADLVFDYPAPPAPETATEQRARADRVAAAGEPWLSYFTADEARTLLQGSGFALLEDRAAGDVLVEYGTRTMHPIGSGIRMVPAATR</sequence>
<dbReference type="GO" id="GO:0008168">
    <property type="term" value="F:methyltransferase activity"/>
    <property type="evidence" value="ECO:0007669"/>
    <property type="project" value="UniProtKB-KW"/>
</dbReference>
<dbReference type="PANTHER" id="PTHR43619:SF2">
    <property type="entry name" value="S-ADENOSYL-L-METHIONINE-DEPENDENT METHYLTRANSFERASES SUPERFAMILY PROTEIN"/>
    <property type="match status" value="1"/>
</dbReference>
<comment type="function">
    <text evidence="1 6">Exhibits S-adenosyl-L-methionine-dependent methyltransferase activity.</text>
</comment>
<dbReference type="EMBL" id="JBHSAX010000003">
    <property type="protein sequence ID" value="MFC3960930.1"/>
    <property type="molecule type" value="Genomic_DNA"/>
</dbReference>
<evidence type="ECO:0000256" key="4">
    <source>
        <dbReference type="ARBA" id="ARBA00022679"/>
    </source>
</evidence>
<dbReference type="NCBIfam" id="TIGR00027">
    <property type="entry name" value="mthyl_TIGR00027"/>
    <property type="match status" value="1"/>
</dbReference>